<protein>
    <submittedName>
        <fullName evidence="1">Uncharacterized protein</fullName>
    </submittedName>
</protein>
<proteinExistence type="predicted"/>
<gene>
    <name evidence="1" type="ORF">MRAB57_5</name>
</gene>
<accession>A0A2U3NKZ7</accession>
<dbReference type="AlphaFoldDB" id="A0A2U3NKZ7"/>
<dbReference type="RefSeq" id="WP_077085742.1">
    <property type="nucleotide sequence ID" value="NZ_LT721901.1"/>
</dbReference>
<reference evidence="1 2" key="1">
    <citation type="submission" date="2017-01" db="EMBL/GenBank/DDBJ databases">
        <authorList>
            <consortium name="Urmite Genomes"/>
        </authorList>
    </citation>
    <scope>NUCLEOTIDE SEQUENCE [LARGE SCALE GENOMIC DNA]</scope>
    <source>
        <strain evidence="1 2">AB57</strain>
    </source>
</reference>
<dbReference type="Proteomes" id="UP000240988">
    <property type="component" value="Unassembled WGS sequence"/>
</dbReference>
<organism evidence="1 2">
    <name type="scientific">Mycobacterium rhizamassiliense</name>
    <dbReference type="NCBI Taxonomy" id="1841860"/>
    <lineage>
        <taxon>Bacteria</taxon>
        <taxon>Bacillati</taxon>
        <taxon>Actinomycetota</taxon>
        <taxon>Actinomycetes</taxon>
        <taxon>Mycobacteriales</taxon>
        <taxon>Mycobacteriaceae</taxon>
        <taxon>Mycobacterium</taxon>
    </lineage>
</organism>
<name>A0A2U3NKZ7_9MYCO</name>
<evidence type="ECO:0000313" key="1">
    <source>
        <dbReference type="EMBL" id="SPM32208.1"/>
    </source>
</evidence>
<keyword evidence="2" id="KW-1185">Reference proteome</keyword>
<dbReference type="EMBL" id="FUFA01000001">
    <property type="protein sequence ID" value="SPM32208.1"/>
    <property type="molecule type" value="Genomic_DNA"/>
</dbReference>
<evidence type="ECO:0000313" key="2">
    <source>
        <dbReference type="Proteomes" id="UP000240988"/>
    </source>
</evidence>
<dbReference type="STRING" id="1841860.GCA_900157375_00004"/>
<sequence length="84" mass="8822">MAHVDRAALQVLLTPLITSMGSRSHQDLDRTFTKLGLAEPPCPAGLPRSRAQRAHAVAAALADADLVEVAGRVLTEGEADRVAP</sequence>